<sequence length="95" mass="10226">ERVAPALQPAAAPGRAGRRRAEAAAALRPQRRAAAGRRGAGRRRLARLVLAPRAPPRLEDAAARDRPAPPRARRSARHELPRLRAGDHGARPPPL</sequence>
<evidence type="ECO:0000313" key="2">
    <source>
        <dbReference type="EMBL" id="CAA9274468.1"/>
    </source>
</evidence>
<evidence type="ECO:0000256" key="1">
    <source>
        <dbReference type="SAM" id="MobiDB-lite"/>
    </source>
</evidence>
<feature type="region of interest" description="Disordered" evidence="1">
    <location>
        <begin position="1"/>
        <end position="95"/>
    </location>
</feature>
<reference evidence="2" key="1">
    <citation type="submission" date="2020-02" db="EMBL/GenBank/DDBJ databases">
        <authorList>
            <person name="Meier V. D."/>
        </authorList>
    </citation>
    <scope>NUCLEOTIDE SEQUENCE</scope>
    <source>
        <strain evidence="2">AVDCRST_MAG04</strain>
    </source>
</reference>
<protein>
    <submittedName>
        <fullName evidence="2">Uncharacterized protein</fullName>
    </submittedName>
</protein>
<gene>
    <name evidence="2" type="ORF">AVDCRST_MAG04-3339</name>
</gene>
<dbReference type="AlphaFoldDB" id="A0A6J4J9Y1"/>
<feature type="non-terminal residue" evidence="2">
    <location>
        <position position="1"/>
    </location>
</feature>
<feature type="compositionally biased region" description="Basic and acidic residues" evidence="1">
    <location>
        <begin position="77"/>
        <end position="95"/>
    </location>
</feature>
<organism evidence="2">
    <name type="scientific">uncultured Acetobacteraceae bacterium</name>
    <dbReference type="NCBI Taxonomy" id="169975"/>
    <lineage>
        <taxon>Bacteria</taxon>
        <taxon>Pseudomonadati</taxon>
        <taxon>Pseudomonadota</taxon>
        <taxon>Alphaproteobacteria</taxon>
        <taxon>Acetobacterales</taxon>
        <taxon>Acetobacteraceae</taxon>
        <taxon>environmental samples</taxon>
    </lineage>
</organism>
<accession>A0A6J4J9Y1</accession>
<proteinExistence type="predicted"/>
<name>A0A6J4J9Y1_9PROT</name>
<feature type="compositionally biased region" description="Basic residues" evidence="1">
    <location>
        <begin position="29"/>
        <end position="46"/>
    </location>
</feature>
<feature type="compositionally biased region" description="Low complexity" evidence="1">
    <location>
        <begin position="1"/>
        <end position="15"/>
    </location>
</feature>
<dbReference type="EMBL" id="CADCTL010000242">
    <property type="protein sequence ID" value="CAA9274468.1"/>
    <property type="molecule type" value="Genomic_DNA"/>
</dbReference>
<feature type="compositionally biased region" description="Basic and acidic residues" evidence="1">
    <location>
        <begin position="56"/>
        <end position="68"/>
    </location>
</feature>
<feature type="non-terminal residue" evidence="2">
    <location>
        <position position="95"/>
    </location>
</feature>